<dbReference type="SMART" id="SM00968">
    <property type="entry name" value="SMC_hinge"/>
    <property type="match status" value="1"/>
</dbReference>
<dbReference type="InterPro" id="IPR003395">
    <property type="entry name" value="RecF/RecN/SMC_N"/>
</dbReference>
<keyword evidence="1 6" id="KW-0963">Cytoplasm</keyword>
<evidence type="ECO:0000256" key="1">
    <source>
        <dbReference type="ARBA" id="ARBA00022490"/>
    </source>
</evidence>
<dbReference type="InterPro" id="IPR010935">
    <property type="entry name" value="SMC_hinge"/>
</dbReference>
<comment type="caution">
    <text evidence="8">The sequence shown here is derived from an EMBL/GenBank/DDBJ whole genome shotgun (WGS) entry which is preliminary data.</text>
</comment>
<evidence type="ECO:0000256" key="2">
    <source>
        <dbReference type="ARBA" id="ARBA00022741"/>
    </source>
</evidence>
<dbReference type="Pfam" id="PF06470">
    <property type="entry name" value="SMC_hinge"/>
    <property type="match status" value="1"/>
</dbReference>
<dbReference type="HAMAP" id="MF_01894">
    <property type="entry name" value="Smc_prok"/>
    <property type="match status" value="1"/>
</dbReference>
<evidence type="ECO:0000256" key="4">
    <source>
        <dbReference type="ARBA" id="ARBA00023054"/>
    </source>
</evidence>
<comment type="subunit">
    <text evidence="6">Homodimer.</text>
</comment>
<dbReference type="Gene3D" id="3.40.50.300">
    <property type="entry name" value="P-loop containing nucleotide triphosphate hydrolases"/>
    <property type="match status" value="2"/>
</dbReference>
<dbReference type="InterPro" id="IPR024704">
    <property type="entry name" value="SMC"/>
</dbReference>
<dbReference type="InterPro" id="IPR011890">
    <property type="entry name" value="SMC_prok"/>
</dbReference>
<dbReference type="Pfam" id="PF02463">
    <property type="entry name" value="SMC_N"/>
    <property type="match status" value="1"/>
</dbReference>
<dbReference type="SUPFAM" id="SSF52540">
    <property type="entry name" value="P-loop containing nucleoside triphosphate hydrolases"/>
    <property type="match status" value="1"/>
</dbReference>
<feature type="coiled-coil region" evidence="6">
    <location>
        <begin position="822"/>
        <end position="919"/>
    </location>
</feature>
<dbReference type="Gene3D" id="3.30.70.1620">
    <property type="match status" value="1"/>
</dbReference>
<keyword evidence="2 6" id="KW-0547">Nucleotide-binding</keyword>
<dbReference type="EMBL" id="FOCC01000006">
    <property type="protein sequence ID" value="SEM66635.1"/>
    <property type="molecule type" value="Genomic_DNA"/>
</dbReference>
<comment type="domain">
    <text evidence="6">Contains large globular domains required for ATP hydrolysis at each terminus and a third globular domain forming a flexible hinge near the middle of the molecule. These domains are separated by coiled-coil structures.</text>
</comment>
<keyword evidence="3 6" id="KW-0067">ATP-binding</keyword>
<reference evidence="8 9" key="1">
    <citation type="submission" date="2016-10" db="EMBL/GenBank/DDBJ databases">
        <authorList>
            <person name="Varghese N."/>
            <person name="Submissions S."/>
        </authorList>
    </citation>
    <scope>NUCLEOTIDE SEQUENCE [LARGE SCALE GENOMIC DNA]</scope>
    <source>
        <strain evidence="8 9">WC1T17</strain>
    </source>
</reference>
<evidence type="ECO:0000256" key="6">
    <source>
        <dbReference type="HAMAP-Rule" id="MF_01894"/>
    </source>
</evidence>
<dbReference type="SUPFAM" id="SSF75553">
    <property type="entry name" value="Smc hinge domain"/>
    <property type="match status" value="1"/>
</dbReference>
<evidence type="ECO:0000313" key="8">
    <source>
        <dbReference type="EMBL" id="SEM66635.1"/>
    </source>
</evidence>
<feature type="coiled-coil region" evidence="6">
    <location>
        <begin position="670"/>
        <end position="793"/>
    </location>
</feature>
<evidence type="ECO:0000256" key="3">
    <source>
        <dbReference type="ARBA" id="ARBA00022840"/>
    </source>
</evidence>
<evidence type="ECO:0000256" key="5">
    <source>
        <dbReference type="ARBA" id="ARBA00023125"/>
    </source>
</evidence>
<comment type="similarity">
    <text evidence="6">Belongs to the SMC family.</text>
</comment>
<proteinExistence type="inferred from homology"/>
<dbReference type="InterPro" id="IPR027417">
    <property type="entry name" value="P-loop_NTPase"/>
</dbReference>
<dbReference type="CDD" id="cd03278">
    <property type="entry name" value="ABC_SMC_barmotin"/>
    <property type="match status" value="2"/>
</dbReference>
<dbReference type="Gene3D" id="1.20.1060.20">
    <property type="match status" value="1"/>
</dbReference>
<dbReference type="PANTHER" id="PTHR43977">
    <property type="entry name" value="STRUCTURAL MAINTENANCE OF CHROMOSOMES PROTEIN 3"/>
    <property type="match status" value="1"/>
</dbReference>
<feature type="coiled-coil region" evidence="6">
    <location>
        <begin position="227"/>
        <end position="426"/>
    </location>
</feature>
<dbReference type="Proteomes" id="UP000182089">
    <property type="component" value="Unassembled WGS sequence"/>
</dbReference>
<dbReference type="NCBIfam" id="TIGR02168">
    <property type="entry name" value="SMC_prok_B"/>
    <property type="match status" value="1"/>
</dbReference>
<comment type="function">
    <text evidence="6">Required for chromosome condensation and partitioning.</text>
</comment>
<organism evidence="8 9">
    <name type="scientific">Ligilactobacillus ruminis</name>
    <dbReference type="NCBI Taxonomy" id="1623"/>
    <lineage>
        <taxon>Bacteria</taxon>
        <taxon>Bacillati</taxon>
        <taxon>Bacillota</taxon>
        <taxon>Bacilli</taxon>
        <taxon>Lactobacillales</taxon>
        <taxon>Lactobacillaceae</taxon>
        <taxon>Ligilactobacillus</taxon>
    </lineage>
</organism>
<gene>
    <name evidence="6" type="primary">smc</name>
    <name evidence="8" type="ORF">SAMN05216431_10689</name>
</gene>
<accession>A0ABY1ABL3</accession>
<feature type="binding site" evidence="6">
    <location>
        <begin position="32"/>
        <end position="39"/>
    </location>
    <ligand>
        <name>ATP</name>
        <dbReference type="ChEBI" id="CHEBI:30616"/>
    </ligand>
</feature>
<sequence length="1182" mass="133251">MKIKSLTLNGFKSFADKTTIEFQDGLTGIVGPNGSGKSNIIESLRWVLGEQSAKNLRGGKMPDVIFAGSQTRAPLNRCEVSVVFDNTDQYLKGQPDILTITRKIYRNGDSEYLINQKKVRLRDIVDLFTDTGIGRESFSVISQGSVEAIFNSKPQDRRILIEEAAGVVKYKKEKNKAKQELAETTDHLDRVADILNELARQKEPLEQQASVAKDYLEQEKQYKQFELARLVLEIKATKADKKALEAKLAEVDAVVAKHEHSSQLLERKNAKLHDQQQKLEAKLDQAQKDLVILTRQKEKLLSKQDLSLHDKEFFNQRILENQAEMKETQTLVTDAEANLNQLEQKLLKEQAKKAKLNEQLAALEQELNFSPEEFSQQLEQEQAKLTQTNRQKDRLENQLLLGQKEYKRLNENQAKLAASLNQLKEQMATKEPLLQAAKEFLATQTKALADFRATRKAQNEQQIKLSRRYQDAQRRWLDASGILQKAQVRYDNQQQLASSYAGYYRGVKAVMQANLKGIIGPVAEVLNVPHEYALAVEKALGASLQNIVTADVASAKDAIRYLTAKRLGRATFLPQTSVKARFINTNKLAVIKKLPGYLGVLSDLVSVTKENEPIVRHLLGAIVLADDLDHATLLAKESDYSVKIVTLAGDIINAGGSMSGGADRNHTDGLLEQKQNMATLKEQIELMKQKLKTVEIEGQKLKEALDASNNELENQQAREQKLLEKEANAKNSYDELRLEYAQLTQQLTQKTNEYEAQKEIILASDQDSLKNELKDLEQELKVQTQALAEKRLYQKDQAKLKNKIDADLSAKRSEAAVIAERIDSLLIRKKEFLLQLQQAKDRLEKLTLRIEQMQNESQNTLLNQDELQKKTQQVKAQYDQLEVEVNDLKQKRTQLHTDVKQAEQDLTRANELLKAALDEKSGLATQNGQFKALLNHNLDALAEQYALSFEMAAAKNTQTDLNYVKQQVKLLKLGIKELGDVNVQAITQYDEVKKRYDFLSQQQDDLLEAKAQLLTSMDEMDLEVKKRFKQTFEQVAKAFNEIFPAVFGGGHAELSLTEPKDLLNTGIEIMAAPPGKKFRQLSLLSGGERSLTAIVLLFAILKVKPVPFAILDEAEAALDDANVVRYSQYLQKFDGKTQFIVITHRKGTMMQADVLYGVTMQESGVSKIVSVALDEAKAKGMN</sequence>
<evidence type="ECO:0000313" key="9">
    <source>
        <dbReference type="Proteomes" id="UP000182089"/>
    </source>
</evidence>
<name>A0ABY1ABL3_9LACO</name>
<keyword evidence="4 6" id="KW-0175">Coiled coil</keyword>
<dbReference type="PIRSF" id="PIRSF005719">
    <property type="entry name" value="SMC"/>
    <property type="match status" value="1"/>
</dbReference>
<comment type="subcellular location">
    <subcellularLocation>
        <location evidence="6">Cytoplasm</location>
    </subcellularLocation>
</comment>
<protein>
    <recommendedName>
        <fullName evidence="6">Chromosome partition protein Smc</fullName>
    </recommendedName>
</protein>
<feature type="domain" description="SMC hinge" evidence="7">
    <location>
        <begin position="516"/>
        <end position="635"/>
    </location>
</feature>
<evidence type="ECO:0000259" key="7">
    <source>
        <dbReference type="SMART" id="SM00968"/>
    </source>
</evidence>
<dbReference type="InterPro" id="IPR036277">
    <property type="entry name" value="SMC_hinge_sf"/>
</dbReference>
<keyword evidence="5 6" id="KW-0238">DNA-binding</keyword>